<evidence type="ECO:0000313" key="2">
    <source>
        <dbReference type="EMBL" id="CAI9947208.1"/>
    </source>
</evidence>
<reference evidence="2" key="1">
    <citation type="submission" date="2023-06" db="EMBL/GenBank/DDBJ databases">
        <authorList>
            <person name="Kurt Z."/>
        </authorList>
    </citation>
    <scope>NUCLEOTIDE SEQUENCE</scope>
</reference>
<dbReference type="Proteomes" id="UP001642409">
    <property type="component" value="Unassembled WGS sequence"/>
</dbReference>
<sequence>MNCDIVIINSKLIFIASGSILSGVILQARALVFLLQTSVQSRFESQHSSSIVSNISKLELNYSLSNTNILLFDQTGLASYISSFTFVYVKLNVLNVSVCSSYNIVSENVLYIDKTQPVSENCDYICDQGYYAYGICMQNVLFAQLHVNFTYLCLDPFEFNGEYCSCKYGYLINQSSCVDIVKRLDYVQYNLEEMLLSNISKVDTRVNTITAQLDANIANNVSYVLQQLMNNSTALECNIINNQTLAAQNLISNFSVLDKRVLNNITLVNNQISNQASQISSLQTSLSQVQSHYLFQQQQQVKQMVLQIIQLQEIQYIFNVKVWLIIVIVMMKSAIALYQCFHGFVILVLYVVPVTIQNTIFAMQTDVVMDGNDDILKQ</sequence>
<protein>
    <submittedName>
        <fullName evidence="3">Hypothetical_protein</fullName>
    </submittedName>
</protein>
<evidence type="ECO:0000256" key="1">
    <source>
        <dbReference type="SAM" id="Phobius"/>
    </source>
</evidence>
<dbReference type="AlphaFoldDB" id="A0AA86Q0H2"/>
<comment type="caution">
    <text evidence="2">The sequence shown here is derived from an EMBL/GenBank/DDBJ whole genome shotgun (WGS) entry which is preliminary data.</text>
</comment>
<evidence type="ECO:0000313" key="3">
    <source>
        <dbReference type="EMBL" id="CAL6063650.1"/>
    </source>
</evidence>
<keyword evidence="4" id="KW-1185">Reference proteome</keyword>
<reference evidence="3 4" key="2">
    <citation type="submission" date="2024-07" db="EMBL/GenBank/DDBJ databases">
        <authorList>
            <person name="Akdeniz Z."/>
        </authorList>
    </citation>
    <scope>NUCLEOTIDE SEQUENCE [LARGE SCALE GENOMIC DNA]</scope>
</reference>
<keyword evidence="1" id="KW-0812">Transmembrane</keyword>
<evidence type="ECO:0000313" key="4">
    <source>
        <dbReference type="Proteomes" id="UP001642409"/>
    </source>
</evidence>
<accession>A0AA86Q0H2</accession>
<feature type="transmembrane region" description="Helical" evidence="1">
    <location>
        <begin position="12"/>
        <end position="35"/>
    </location>
</feature>
<dbReference type="EMBL" id="CATOUU010000774">
    <property type="protein sequence ID" value="CAI9947208.1"/>
    <property type="molecule type" value="Genomic_DNA"/>
</dbReference>
<proteinExistence type="predicted"/>
<feature type="transmembrane region" description="Helical" evidence="1">
    <location>
        <begin position="322"/>
        <end position="352"/>
    </location>
</feature>
<dbReference type="EMBL" id="CAXDID020000247">
    <property type="protein sequence ID" value="CAL6063650.1"/>
    <property type="molecule type" value="Genomic_DNA"/>
</dbReference>
<keyword evidence="1" id="KW-1133">Transmembrane helix</keyword>
<gene>
    <name evidence="2" type="ORF">HINF_LOCUS34853</name>
    <name evidence="3" type="ORF">HINF_LOCUS50974</name>
</gene>
<keyword evidence="1" id="KW-0472">Membrane</keyword>
<organism evidence="2">
    <name type="scientific">Hexamita inflata</name>
    <dbReference type="NCBI Taxonomy" id="28002"/>
    <lineage>
        <taxon>Eukaryota</taxon>
        <taxon>Metamonada</taxon>
        <taxon>Diplomonadida</taxon>
        <taxon>Hexamitidae</taxon>
        <taxon>Hexamitinae</taxon>
        <taxon>Hexamita</taxon>
    </lineage>
</organism>
<name>A0AA86Q0H2_9EUKA</name>